<dbReference type="PROSITE" id="PS51272">
    <property type="entry name" value="SLH"/>
    <property type="match status" value="1"/>
</dbReference>
<sequence length="1061" mass="119547">MMWKKGAAILAAFLMMFSSCVYISPVFGAANFDDDGNRDQDDGLVDEEIGGEFNRPVQEQERGEQETEHELTPEMQERLRKNEEYLNIANKLRLFNVWRVEDGQFDENVTRGEFAALTAGLMNLPDISDERMYADVSSDYLYHSYIETLYNLEILSMPEDRKFRPDDMITYDEAIFMLVNALGYKEYAAQLGVLPYNYYMTAADMKIDKKELSGAKSLTRRNVADWFAELVKVKVPRYDHTVNQNTKDRITALERYHHIYLAQNVINAVGESYLEASAPVRQNEFRVGEIVIQNNGADISDYLGIHTDVYYTEDSNGNLYVAYMEERAGYNSVLEIDGRDIEDYKDGVLSYYSADTKKTRRESILSDLKAIFNNFEPDNFEPADIQNADYLKLIDNDRDGQYEVLFIENYEIHLLDDANTEAKKIYDHYSKQAVTIDFASEDVKIVDRNGVVLAPEEIQQWSVVAIGRNKVEDKMRVIVSNASVTGKVVSVKNCDNMDETTFSLEEDDTTYRFSANAEQMKGAGAPELNQSYRFYLDYKGRVAGYTVDNSVGKQYGYLIKAVSGGAFQDEVGFVIFSYVEGIKNYKAAKAMEIDGRRNIKGEEIIRNLEHVTVTLNEKMAALDSDYIKPEKIYNGSALYVRYPVDYATNETGEVTMLDTPYCSEAEDVNNRASFFDRSTMTLYEDFSMRGNGKTPGGTYFRNITAFNSDGSHTVAIDNGLKLFIVPLSNDFSVLDNYDNYDRGNLSYFISWQQYPKKGTNYRLDAYNVKKNRVSPLMVYHMSDMIGKEFDKATPLTVVSDIIQAVKEDGTPVTQLCGYQGNSITTVTLAPNVSLTKEYKGEDGAVITSTIRRGDIIRYETNFLGELNNYVKVFSLTDEDDPYYVKSGNEVGSTLDASKLPPTLIAVSDGKYSSNGHGSAHIAAIVNEAEDAGASYERNASYRVIYATLLYRNGKNLVLKTRLGDNSHPTESDNSSAAPPWNPNDPGSLGGGGAEEEVTTEICTATSFNFLCIDEERDKIYACTADELIAAYNTSEKEASKLILHTEGGRQRMLILVKRKQG</sequence>
<keyword evidence="2" id="KW-0732">Signal</keyword>
<name>A0A650EMF1_9FIRM</name>
<dbReference type="EMBL" id="MN577573">
    <property type="protein sequence ID" value="QGT50949.1"/>
    <property type="molecule type" value="Genomic_DNA"/>
</dbReference>
<reference evidence="4" key="1">
    <citation type="journal article" date="2020" name="J. ISSAAS">
        <title>Lactobacilli and other gastrointestinal microbiota of Peromyscus leucopus, reservoir host for agents of Lyme disease and other zoonoses in North America.</title>
        <authorList>
            <person name="Milovic A."/>
            <person name="Bassam K."/>
            <person name="Shao H."/>
            <person name="Chatzistamou I."/>
            <person name="Tufts D.M."/>
            <person name="Diuk-Wasser M."/>
            <person name="Barbour A.G."/>
        </authorList>
    </citation>
    <scope>NUCLEOTIDE SEQUENCE</scope>
    <source>
        <strain evidence="4">LL40</strain>
    </source>
</reference>
<accession>A0A650EMF1</accession>
<feature type="chain" id="PRO_5039562221" description="SLH domain-containing protein" evidence="2">
    <location>
        <begin position="24"/>
        <end position="1061"/>
    </location>
</feature>
<evidence type="ECO:0000259" key="3">
    <source>
        <dbReference type="PROSITE" id="PS51272"/>
    </source>
</evidence>
<feature type="region of interest" description="Disordered" evidence="1">
    <location>
        <begin position="34"/>
        <end position="75"/>
    </location>
</feature>
<feature type="signal peptide" evidence="2">
    <location>
        <begin position="1"/>
        <end position="23"/>
    </location>
</feature>
<dbReference type="Pfam" id="PF00395">
    <property type="entry name" value="SLH"/>
    <property type="match status" value="1"/>
</dbReference>
<dbReference type="PROSITE" id="PS51257">
    <property type="entry name" value="PROKAR_LIPOPROTEIN"/>
    <property type="match status" value="1"/>
</dbReference>
<feature type="compositionally biased region" description="Basic and acidic residues" evidence="1">
    <location>
        <begin position="961"/>
        <end position="970"/>
    </location>
</feature>
<organism evidence="4">
    <name type="scientific">uncultured Bacillota bacterium</name>
    <dbReference type="NCBI Taxonomy" id="344338"/>
    <lineage>
        <taxon>Bacteria</taxon>
        <taxon>Bacillati</taxon>
        <taxon>Bacillota</taxon>
        <taxon>environmental samples</taxon>
    </lineage>
</organism>
<dbReference type="InterPro" id="IPR001119">
    <property type="entry name" value="SLH_dom"/>
</dbReference>
<feature type="region of interest" description="Disordered" evidence="1">
    <location>
        <begin position="961"/>
        <end position="995"/>
    </location>
</feature>
<feature type="domain" description="SLH" evidence="3">
    <location>
        <begin position="129"/>
        <end position="192"/>
    </location>
</feature>
<feature type="compositionally biased region" description="Basic and acidic residues" evidence="1">
    <location>
        <begin position="58"/>
        <end position="75"/>
    </location>
</feature>
<evidence type="ECO:0000256" key="2">
    <source>
        <dbReference type="SAM" id="SignalP"/>
    </source>
</evidence>
<protein>
    <recommendedName>
        <fullName evidence="3">SLH domain-containing protein</fullName>
    </recommendedName>
</protein>
<proteinExistence type="predicted"/>
<dbReference type="AlphaFoldDB" id="A0A650EMF1"/>
<gene>
    <name evidence="4" type="ORF">Firmicute1046_0250</name>
</gene>
<evidence type="ECO:0000313" key="4">
    <source>
        <dbReference type="EMBL" id="QGT50949.1"/>
    </source>
</evidence>
<evidence type="ECO:0000256" key="1">
    <source>
        <dbReference type="SAM" id="MobiDB-lite"/>
    </source>
</evidence>